<reference evidence="1" key="1">
    <citation type="submission" date="2021-06" db="EMBL/GenBank/DDBJ databases">
        <authorList>
            <person name="Kallberg Y."/>
            <person name="Tangrot J."/>
            <person name="Rosling A."/>
        </authorList>
    </citation>
    <scope>NUCLEOTIDE SEQUENCE</scope>
    <source>
        <strain evidence="1">IL203A</strain>
    </source>
</reference>
<organism evidence="1 2">
    <name type="scientific">Dentiscutata heterogama</name>
    <dbReference type="NCBI Taxonomy" id="1316150"/>
    <lineage>
        <taxon>Eukaryota</taxon>
        <taxon>Fungi</taxon>
        <taxon>Fungi incertae sedis</taxon>
        <taxon>Mucoromycota</taxon>
        <taxon>Glomeromycotina</taxon>
        <taxon>Glomeromycetes</taxon>
        <taxon>Diversisporales</taxon>
        <taxon>Gigasporaceae</taxon>
        <taxon>Dentiscutata</taxon>
    </lineage>
</organism>
<proteinExistence type="predicted"/>
<accession>A0ACA9MCN7</accession>
<protein>
    <submittedName>
        <fullName evidence="1">3200_t:CDS:1</fullName>
    </submittedName>
</protein>
<keyword evidence="2" id="KW-1185">Reference proteome</keyword>
<feature type="non-terminal residue" evidence="1">
    <location>
        <position position="1"/>
    </location>
</feature>
<dbReference type="EMBL" id="CAJVPU010008414">
    <property type="protein sequence ID" value="CAG8583752.1"/>
    <property type="molecule type" value="Genomic_DNA"/>
</dbReference>
<dbReference type="Proteomes" id="UP000789702">
    <property type="component" value="Unassembled WGS sequence"/>
</dbReference>
<evidence type="ECO:0000313" key="1">
    <source>
        <dbReference type="EMBL" id="CAG8583752.1"/>
    </source>
</evidence>
<sequence length="96" mass="10911">DDDESNMMAKLKAENIPYHIMYLFIVKNQQCTSLAKTGNSDESAKLEDQVTNKRFQHSCCEWIAGIINCAWEMLDGVKQLDILEITRAISAEIENS</sequence>
<evidence type="ECO:0000313" key="2">
    <source>
        <dbReference type="Proteomes" id="UP000789702"/>
    </source>
</evidence>
<comment type="caution">
    <text evidence="1">The sequence shown here is derived from an EMBL/GenBank/DDBJ whole genome shotgun (WGS) entry which is preliminary data.</text>
</comment>
<name>A0ACA9MCN7_9GLOM</name>
<gene>
    <name evidence="1" type="ORF">DHETER_LOCUS6580</name>
</gene>